<dbReference type="EMBL" id="CABFNP030000619">
    <property type="protein sequence ID" value="CAI6065408.1"/>
    <property type="molecule type" value="Genomic_DNA"/>
</dbReference>
<dbReference type="Proteomes" id="UP001160390">
    <property type="component" value="Unassembled WGS sequence"/>
</dbReference>
<dbReference type="AlphaFoldDB" id="A0AA35PYZ9"/>
<evidence type="ECO:0000313" key="1">
    <source>
        <dbReference type="EMBL" id="CAI6065408.1"/>
    </source>
</evidence>
<accession>A0AA35PYZ9</accession>
<organism evidence="1 2">
    <name type="scientific">Clonostachys chloroleuca</name>
    <dbReference type="NCBI Taxonomy" id="1926264"/>
    <lineage>
        <taxon>Eukaryota</taxon>
        <taxon>Fungi</taxon>
        <taxon>Dikarya</taxon>
        <taxon>Ascomycota</taxon>
        <taxon>Pezizomycotina</taxon>
        <taxon>Sordariomycetes</taxon>
        <taxon>Hypocreomycetidae</taxon>
        <taxon>Hypocreales</taxon>
        <taxon>Bionectriaceae</taxon>
        <taxon>Clonostachys</taxon>
    </lineage>
</organism>
<sequence>MKPHSRWVRDVHQYLSSKMMTKYSQDSDEKSQKFNIWRANGSAMFSQAPRPAHKRIWRNRTITQLVTATMRLLKPLLVIQDQKDAEDELYQILDQALALDEELCRQVAYLSVRYLEGSLGLVGAHFDPRMMTTEIGSKDATAEDVVSVVLSPALVKRGNSAGNDFDKQIMLVPMEVTCQPAEPKPAPRASPLLVQTPTPSPGLSIVFKAWVVQSTEKGRKRR</sequence>
<gene>
    <name evidence="1" type="ORF">CCHLO57077_00011869</name>
</gene>
<keyword evidence="2" id="KW-1185">Reference proteome</keyword>
<protein>
    <submittedName>
        <fullName evidence="1">Uncharacterized protein</fullName>
    </submittedName>
</protein>
<comment type="caution">
    <text evidence="1">The sequence shown here is derived from an EMBL/GenBank/DDBJ whole genome shotgun (WGS) entry which is preliminary data.</text>
</comment>
<reference evidence="1" key="1">
    <citation type="submission" date="2023-01" db="EMBL/GenBank/DDBJ databases">
        <authorList>
            <person name="Piombo E."/>
        </authorList>
    </citation>
    <scope>NUCLEOTIDE SEQUENCE</scope>
</reference>
<name>A0AA35PYZ9_9HYPO</name>
<proteinExistence type="predicted"/>
<evidence type="ECO:0000313" key="2">
    <source>
        <dbReference type="Proteomes" id="UP001160390"/>
    </source>
</evidence>